<feature type="compositionally biased region" description="Basic and acidic residues" evidence="4">
    <location>
        <begin position="152"/>
        <end position="167"/>
    </location>
</feature>
<dbReference type="GO" id="GO:0004867">
    <property type="term" value="F:serine-type endopeptidase inhibitor activity"/>
    <property type="evidence" value="ECO:0007669"/>
    <property type="project" value="UniProtKB-KW"/>
</dbReference>
<dbReference type="InterPro" id="IPR002223">
    <property type="entry name" value="Kunitz_BPTI"/>
</dbReference>
<dbReference type="PANTHER" id="PTHR10083">
    <property type="entry name" value="KUNITZ-TYPE PROTEASE INHIBITOR-RELATED"/>
    <property type="match status" value="1"/>
</dbReference>
<dbReference type="AlphaFoldDB" id="A0A7R8ZMS1"/>
<protein>
    <submittedName>
        <fullName evidence="6">Uncharacterized protein</fullName>
    </submittedName>
</protein>
<evidence type="ECO:0000256" key="3">
    <source>
        <dbReference type="ARBA" id="ARBA00023157"/>
    </source>
</evidence>
<evidence type="ECO:0000256" key="5">
    <source>
        <dbReference type="SAM" id="SignalP"/>
    </source>
</evidence>
<dbReference type="SMART" id="SM00131">
    <property type="entry name" value="KU"/>
    <property type="match status" value="1"/>
</dbReference>
<dbReference type="InterPro" id="IPR036880">
    <property type="entry name" value="Kunitz_BPTI_sf"/>
</dbReference>
<evidence type="ECO:0000256" key="1">
    <source>
        <dbReference type="ARBA" id="ARBA00022690"/>
    </source>
</evidence>
<dbReference type="Gene3D" id="4.10.410.10">
    <property type="entry name" value="Pancreatic trypsin inhibitor Kunitz domain"/>
    <property type="match status" value="1"/>
</dbReference>
<keyword evidence="2" id="KW-0722">Serine protease inhibitor</keyword>
<gene>
    <name evidence="6" type="ORF">CTOB1V02_LOCUS8248</name>
</gene>
<evidence type="ECO:0000256" key="4">
    <source>
        <dbReference type="SAM" id="MobiDB-lite"/>
    </source>
</evidence>
<dbReference type="EMBL" id="OB662648">
    <property type="protein sequence ID" value="CAD7230390.1"/>
    <property type="molecule type" value="Genomic_DNA"/>
</dbReference>
<accession>A0A7R8ZMS1</accession>
<dbReference type="OrthoDB" id="4473401at2759"/>
<keyword evidence="1" id="KW-0646">Protease inhibitor</keyword>
<sequence>MDPRLCVRTSVMLLIAVQIFSTCRPVPARPVKDWRCYVPFSGGSGRNTSTRYYYDPGTNSCLLFIYMGTGGTENRFRTENECLETCQLSGERLLGVDGTPADTHGNMPNFTAHFNHFGHLKPFDNTMRFSNSMKGVVLDKKGKGIGAKKAHKNNDEGKDEPNNKNKV</sequence>
<dbReference type="PANTHER" id="PTHR10083:SF374">
    <property type="entry name" value="BPTI_KUNITZ INHIBITOR DOMAIN-CONTAINING PROTEIN"/>
    <property type="match status" value="1"/>
</dbReference>
<evidence type="ECO:0000313" key="6">
    <source>
        <dbReference type="EMBL" id="CAD7230390.1"/>
    </source>
</evidence>
<reference evidence="6" key="1">
    <citation type="submission" date="2020-11" db="EMBL/GenBank/DDBJ databases">
        <authorList>
            <person name="Tran Van P."/>
        </authorList>
    </citation>
    <scope>NUCLEOTIDE SEQUENCE</scope>
</reference>
<feature type="signal peptide" evidence="5">
    <location>
        <begin position="1"/>
        <end position="28"/>
    </location>
</feature>
<keyword evidence="3" id="KW-1015">Disulfide bond</keyword>
<keyword evidence="5" id="KW-0732">Signal</keyword>
<proteinExistence type="predicted"/>
<feature type="chain" id="PRO_5044017317" evidence="5">
    <location>
        <begin position="29"/>
        <end position="167"/>
    </location>
</feature>
<dbReference type="CDD" id="cd22593">
    <property type="entry name" value="Kunitz_conkunitzin"/>
    <property type="match status" value="1"/>
</dbReference>
<dbReference type="PROSITE" id="PS50279">
    <property type="entry name" value="BPTI_KUNITZ_2"/>
    <property type="match status" value="1"/>
</dbReference>
<organism evidence="6">
    <name type="scientific">Cyprideis torosa</name>
    <dbReference type="NCBI Taxonomy" id="163714"/>
    <lineage>
        <taxon>Eukaryota</taxon>
        <taxon>Metazoa</taxon>
        <taxon>Ecdysozoa</taxon>
        <taxon>Arthropoda</taxon>
        <taxon>Crustacea</taxon>
        <taxon>Oligostraca</taxon>
        <taxon>Ostracoda</taxon>
        <taxon>Podocopa</taxon>
        <taxon>Podocopida</taxon>
        <taxon>Cytherocopina</taxon>
        <taxon>Cytheroidea</taxon>
        <taxon>Cytherideidae</taxon>
        <taxon>Cyprideis</taxon>
    </lineage>
</organism>
<name>A0A7R8ZMS1_9CRUS</name>
<dbReference type="SUPFAM" id="SSF57362">
    <property type="entry name" value="BPTI-like"/>
    <property type="match status" value="1"/>
</dbReference>
<dbReference type="InterPro" id="IPR050098">
    <property type="entry name" value="TFPI/VKTCI-like"/>
</dbReference>
<feature type="region of interest" description="Disordered" evidence="4">
    <location>
        <begin position="140"/>
        <end position="167"/>
    </location>
</feature>
<dbReference type="Pfam" id="PF00014">
    <property type="entry name" value="Kunitz_BPTI"/>
    <property type="match status" value="1"/>
</dbReference>
<dbReference type="GO" id="GO:0005615">
    <property type="term" value="C:extracellular space"/>
    <property type="evidence" value="ECO:0007669"/>
    <property type="project" value="TreeGrafter"/>
</dbReference>
<evidence type="ECO:0000256" key="2">
    <source>
        <dbReference type="ARBA" id="ARBA00022900"/>
    </source>
</evidence>